<dbReference type="InterPro" id="IPR013783">
    <property type="entry name" value="Ig-like_fold"/>
</dbReference>
<dbReference type="SUPFAM" id="SSF49265">
    <property type="entry name" value="Fibronectin type III"/>
    <property type="match status" value="1"/>
</dbReference>
<dbReference type="EMBL" id="JAEDAE010000006">
    <property type="protein sequence ID" value="MBH8559222.1"/>
    <property type="molecule type" value="Genomic_DNA"/>
</dbReference>
<reference evidence="3 4" key="1">
    <citation type="submission" date="2020-12" db="EMBL/GenBank/DDBJ databases">
        <title>Hymenobacter sp.</title>
        <authorList>
            <person name="Kim M.K."/>
        </authorList>
    </citation>
    <scope>NUCLEOTIDE SEQUENCE [LARGE SCALE GENOMIC DNA]</scope>
    <source>
        <strain evidence="3 4">BT442</strain>
    </source>
</reference>
<evidence type="ECO:0000313" key="3">
    <source>
        <dbReference type="EMBL" id="MBH8559222.1"/>
    </source>
</evidence>
<accession>A0ABS0Q965</accession>
<name>A0ABS0Q965_9BACT</name>
<dbReference type="InterPro" id="IPR026444">
    <property type="entry name" value="Secre_tail"/>
</dbReference>
<dbReference type="Pfam" id="PF23759">
    <property type="entry name" value="GBD_T9SS_assoc"/>
    <property type="match status" value="1"/>
</dbReference>
<organism evidence="3 4">
    <name type="scientific">Hymenobacter negativus</name>
    <dbReference type="NCBI Taxonomy" id="2795026"/>
    <lineage>
        <taxon>Bacteria</taxon>
        <taxon>Pseudomonadati</taxon>
        <taxon>Bacteroidota</taxon>
        <taxon>Cytophagia</taxon>
        <taxon>Cytophagales</taxon>
        <taxon>Hymenobacteraceae</taxon>
        <taxon>Hymenobacter</taxon>
    </lineage>
</organism>
<evidence type="ECO:0000256" key="1">
    <source>
        <dbReference type="SAM" id="SignalP"/>
    </source>
</evidence>
<feature type="chain" id="PRO_5046776800" evidence="1">
    <location>
        <begin position="28"/>
        <end position="1197"/>
    </location>
</feature>
<evidence type="ECO:0000259" key="2">
    <source>
        <dbReference type="PROSITE" id="PS50853"/>
    </source>
</evidence>
<protein>
    <submittedName>
        <fullName evidence="3">T9SS type A sorting domain-containing protein</fullName>
    </submittedName>
</protein>
<feature type="signal peptide" evidence="1">
    <location>
        <begin position="1"/>
        <end position="27"/>
    </location>
</feature>
<dbReference type="Pfam" id="PF00041">
    <property type="entry name" value="fn3"/>
    <property type="match status" value="1"/>
</dbReference>
<gene>
    <name evidence="3" type="ORF">I7X13_14245</name>
</gene>
<dbReference type="Pfam" id="PF18962">
    <property type="entry name" value="Por_Secre_tail"/>
    <property type="match status" value="1"/>
</dbReference>
<dbReference type="RefSeq" id="WP_198076008.1">
    <property type="nucleotide sequence ID" value="NZ_JAEDAE010000006.1"/>
</dbReference>
<dbReference type="InterPro" id="IPR011635">
    <property type="entry name" value="CARDB"/>
</dbReference>
<dbReference type="Proteomes" id="UP000625631">
    <property type="component" value="Unassembled WGS sequence"/>
</dbReference>
<proteinExistence type="predicted"/>
<sequence>MLTNLQSRLKRAGRLLPFALLPFAAHAQLGYSSANAVNTAGTYTDLGTTGTVIATSSTDDANSAAQPLGFTFTFNGTAFTDFVLNTNGYVKLGTAAPSAATQINPIGSADPLDINIVAPLSNIDLQTSATATAEYRVFTSGTAGSRVTTIQWKNVADKLSASAPAQFASMQFQLKFYETSNRIEFVYGTWVAGTGTATGQPFLVGLKGTTNGLADRLLGSKTSSATAWTTTTFTPGTVATTLPTHFVRNTFPPDAGRTYRFLPTSANDAGVVNIQTLGTVSSTYGSPVTVSASIRNAGSNALTALPVTLTVAGATTFTNTQTVASLAAGASTTVTFTAYPVTTAGVNTLTVSVPADDNATNNSATYSQTVTAASQGYVDTTQPFASTAVGIGAANGVLAVKYSTSTAAAVTSITPTFTGAGSGATTYQLQVYAAAATGPGALLYTSATLTRPTVTGPVATAIPNIPVTGSFYVAIKELDNNLGLGNQVEDPLRAGTFFFTTTGGTTWNDISATTLKTRLALDVTLGAPASCGTATALTTTGITSTAASVGFTAPSGATSYTVTYTPTGGPATTVTPAPTASPIVLSGLSPGTTYTVSIITNCAAGQTSSAATTTFTTLPTAPANDDCANAIALTVGTTCTNTLGTNQGATASTSPIPAPSCGGPALGPLADVWYTVTVPASGNVAVTTSAATGSPVDDTVIEIYSGTCGALTSLGCNDDNPAGTDGFSALSVTGQTAGAVLYVRVRSYNATATGQFNICVTNPVTLANDNPSGAITLPLAATCTPTNGTNVGATTTTVSGYVNPGCGIAANPKDVWFKFTTAASGVGSTSVNITVTGAPAGQVRVFSAASAAGPFTSVGCAAGTTNNTVAAPLRVDGLTPSTTYYVFVSGYGSNDTQGAFTICAVGLAPLATPTYVTLPYTEGFEATWADDALATRDIPTVNWRNTPATGNNSWRREDDGFATLSGSSANWSYPDNEQPTTAFPTPPYVTRSSVGSHSARFHSFGAVDTTIPGKLDLYANLSGTGNKQLSFDFINPSGTDKVEVFVSTDGGLTFGATPVLTATTSTTFTNKTVTIASTSATTVIRFQATSDYGNDDMGIDNLRLAVVTATQNAALAATVNLYPNPAHQSFQLSVPTSLRAASASLSNTLGQVVQSRQLNLPAAGGTADFNVSSLAPGVYTLTLKSGTDLVVKRVVVE</sequence>
<feature type="domain" description="Fibronectin type-III" evidence="2">
    <location>
        <begin position="533"/>
        <end position="620"/>
    </location>
</feature>
<keyword evidence="1" id="KW-0732">Signal</keyword>
<comment type="caution">
    <text evidence="3">The sequence shown here is derived from an EMBL/GenBank/DDBJ whole genome shotgun (WGS) entry which is preliminary data.</text>
</comment>
<dbReference type="SMART" id="SM00060">
    <property type="entry name" value="FN3"/>
    <property type="match status" value="2"/>
</dbReference>
<dbReference type="NCBIfam" id="TIGR04183">
    <property type="entry name" value="Por_Secre_tail"/>
    <property type="match status" value="1"/>
</dbReference>
<dbReference type="PROSITE" id="PS50853">
    <property type="entry name" value="FN3"/>
    <property type="match status" value="1"/>
</dbReference>
<dbReference type="Gene3D" id="2.60.40.10">
    <property type="entry name" value="Immunoglobulins"/>
    <property type="match status" value="2"/>
</dbReference>
<dbReference type="Pfam" id="PF07705">
    <property type="entry name" value="CARDB"/>
    <property type="match status" value="1"/>
</dbReference>
<dbReference type="CDD" id="cd00063">
    <property type="entry name" value="FN3"/>
    <property type="match status" value="1"/>
</dbReference>
<dbReference type="InterPro" id="IPR003961">
    <property type="entry name" value="FN3_dom"/>
</dbReference>
<dbReference type="InterPro" id="IPR036116">
    <property type="entry name" value="FN3_sf"/>
</dbReference>
<keyword evidence="4" id="KW-1185">Reference proteome</keyword>
<dbReference type="Gene3D" id="2.60.120.380">
    <property type="match status" value="1"/>
</dbReference>
<evidence type="ECO:0000313" key="4">
    <source>
        <dbReference type="Proteomes" id="UP000625631"/>
    </source>
</evidence>
<dbReference type="InterPro" id="IPR056600">
    <property type="entry name" value="GBD_T9SS_assoc"/>
</dbReference>